<dbReference type="Proteomes" id="UP000183190">
    <property type="component" value="Unassembled WGS sequence"/>
</dbReference>
<comment type="similarity">
    <text evidence="4">Belongs to the WhiA family.</text>
</comment>
<organism evidence="7 8">
    <name type="scientific">Ruminococcus flavefaciens</name>
    <dbReference type="NCBI Taxonomy" id="1265"/>
    <lineage>
        <taxon>Bacteria</taxon>
        <taxon>Bacillati</taxon>
        <taxon>Bacillota</taxon>
        <taxon>Clostridia</taxon>
        <taxon>Eubacteriales</taxon>
        <taxon>Oscillospiraceae</taxon>
        <taxon>Ruminococcus</taxon>
    </lineage>
</organism>
<evidence type="ECO:0000313" key="8">
    <source>
        <dbReference type="Proteomes" id="UP000183190"/>
    </source>
</evidence>
<dbReference type="InterPro" id="IPR027434">
    <property type="entry name" value="Homing_endonucl"/>
</dbReference>
<gene>
    <name evidence="4" type="primary">whiA</name>
    <name evidence="7" type="ORF">SAMN02910265_00059</name>
</gene>
<evidence type="ECO:0000313" key="7">
    <source>
        <dbReference type="EMBL" id="SEH36937.1"/>
    </source>
</evidence>
<dbReference type="EMBL" id="FNWV01000001">
    <property type="protein sequence ID" value="SEH36937.1"/>
    <property type="molecule type" value="Genomic_DNA"/>
</dbReference>
<dbReference type="RefSeq" id="WP_242872794.1">
    <property type="nucleotide sequence ID" value="NZ_FNWV01000001.1"/>
</dbReference>
<dbReference type="PANTHER" id="PTHR37307:SF1">
    <property type="entry name" value="CELL DIVISION PROTEIN WHIA-RELATED"/>
    <property type="match status" value="1"/>
</dbReference>
<keyword evidence="2 4" id="KW-0238">DNA-binding</keyword>
<evidence type="ECO:0000256" key="2">
    <source>
        <dbReference type="ARBA" id="ARBA00023125"/>
    </source>
</evidence>
<comment type="function">
    <text evidence="4">Involved in cell division and chromosome segregation.</text>
</comment>
<dbReference type="Gene3D" id="3.10.28.10">
    <property type="entry name" value="Homing endonucleases"/>
    <property type="match status" value="1"/>
</dbReference>
<dbReference type="GO" id="GO:0043937">
    <property type="term" value="P:regulation of sporulation"/>
    <property type="evidence" value="ECO:0007669"/>
    <property type="project" value="InterPro"/>
</dbReference>
<name>A0A1H6HM92_RUMFL</name>
<dbReference type="GO" id="GO:0051301">
    <property type="term" value="P:cell division"/>
    <property type="evidence" value="ECO:0007669"/>
    <property type="project" value="UniProtKB-UniRule"/>
</dbReference>
<protein>
    <recommendedName>
        <fullName evidence="4">Probable cell division protein WhiA</fullName>
    </recommendedName>
</protein>
<dbReference type="AlphaFoldDB" id="A0A1H6HM92"/>
<evidence type="ECO:0000256" key="1">
    <source>
        <dbReference type="ARBA" id="ARBA00022618"/>
    </source>
</evidence>
<keyword evidence="1 4" id="KW-0132">Cell division</keyword>
<dbReference type="InterPro" id="IPR003802">
    <property type="entry name" value="Sporulation_regulator_WhiA"/>
</dbReference>
<evidence type="ECO:0000256" key="4">
    <source>
        <dbReference type="HAMAP-Rule" id="MF_01420"/>
    </source>
</evidence>
<dbReference type="HAMAP" id="MF_01420">
    <property type="entry name" value="HTH_type_WhiA"/>
    <property type="match status" value="1"/>
</dbReference>
<sequence length="307" mass="34457">MVKISFSNDVRHEICSSVNDKDKRFACLYGMLLFCRTLTRERICFQSESSTSAALFKSLFKAVFHIELSESEHIRKNGTVLHSYDIEGETASAVFEKYKISGYERVIDSEIIATNSLGVFTAGVFLACGSVNDPSKEYHLEFACPEEGISEQLLMLLNDIGVNAKKMLRRGQNIVYIKGSESIEDTLTFIGATQCTLELMNTKIYKDIRNKANRIANCDAANIDKVVKSAMKQIEDIKLIDHSLGLESLSDELREVAQLRLDNIDMSLQEIGENLSEPISRSGVNHRFKKLAKLADEIRCGGIKHEK</sequence>
<reference evidence="7 8" key="1">
    <citation type="submission" date="2016-10" db="EMBL/GenBank/DDBJ databases">
        <authorList>
            <person name="de Groot N.N."/>
        </authorList>
    </citation>
    <scope>NUCLEOTIDE SEQUENCE [LARGE SCALE GENOMIC DNA]</scope>
    <source>
        <strain evidence="7 8">YAD2003</strain>
    </source>
</reference>
<evidence type="ECO:0000256" key="3">
    <source>
        <dbReference type="ARBA" id="ARBA00023306"/>
    </source>
</evidence>
<evidence type="ECO:0000259" key="6">
    <source>
        <dbReference type="Pfam" id="PF14527"/>
    </source>
</evidence>
<dbReference type="SUPFAM" id="SSF55608">
    <property type="entry name" value="Homing endonucleases"/>
    <property type="match status" value="1"/>
</dbReference>
<evidence type="ECO:0000259" key="5">
    <source>
        <dbReference type="Pfam" id="PF02650"/>
    </source>
</evidence>
<dbReference type="Pfam" id="PF14527">
    <property type="entry name" value="LAGLIDADG_WhiA"/>
    <property type="match status" value="1"/>
</dbReference>
<feature type="domain" description="WhiA LAGLIDADG-like" evidence="6">
    <location>
        <begin position="119"/>
        <end position="209"/>
    </location>
</feature>
<keyword evidence="3 4" id="KW-0131">Cell cycle</keyword>
<accession>A0A1H6HM92</accession>
<dbReference type="NCBIfam" id="TIGR00647">
    <property type="entry name" value="DNA_bind_WhiA"/>
    <property type="match status" value="1"/>
</dbReference>
<dbReference type="Pfam" id="PF02650">
    <property type="entry name" value="HTH_WhiA"/>
    <property type="match status" value="1"/>
</dbReference>
<dbReference type="PANTHER" id="PTHR37307">
    <property type="entry name" value="CELL DIVISION PROTEIN WHIA-RELATED"/>
    <property type="match status" value="1"/>
</dbReference>
<dbReference type="InterPro" id="IPR023054">
    <property type="entry name" value="Sporulation_regulator_WhiA_C"/>
</dbReference>
<proteinExistence type="inferred from homology"/>
<dbReference type="GO" id="GO:0003677">
    <property type="term" value="F:DNA binding"/>
    <property type="evidence" value="ECO:0007669"/>
    <property type="project" value="UniProtKB-UniRule"/>
</dbReference>
<feature type="domain" description="Sporulation regulator WhiA C-terminal" evidence="5">
    <location>
        <begin position="212"/>
        <end position="295"/>
    </location>
</feature>
<dbReference type="InterPro" id="IPR039518">
    <property type="entry name" value="WhiA_LAGLIDADG_dom"/>
</dbReference>